<dbReference type="AlphaFoldDB" id="A0A497VAJ1"/>
<dbReference type="EMBL" id="RCCE01000009">
    <property type="protein sequence ID" value="RLJ36246.1"/>
    <property type="molecule type" value="Genomic_DNA"/>
</dbReference>
<proteinExistence type="predicted"/>
<name>A0A497VAJ1_9RHOB</name>
<organism evidence="1 2">
    <name type="scientific">Litoreibacter meonggei</name>
    <dbReference type="NCBI Taxonomy" id="1049199"/>
    <lineage>
        <taxon>Bacteria</taxon>
        <taxon>Pseudomonadati</taxon>
        <taxon>Pseudomonadota</taxon>
        <taxon>Alphaproteobacteria</taxon>
        <taxon>Rhodobacterales</taxon>
        <taxon>Roseobacteraceae</taxon>
        <taxon>Litoreibacter</taxon>
    </lineage>
</organism>
<accession>A0A497VAJ1</accession>
<dbReference type="Pfam" id="PF06296">
    <property type="entry name" value="RelE"/>
    <property type="match status" value="1"/>
</dbReference>
<sequence>MHTVIWTATFLTQAKRHGLSEADMDAIVNTLADNPVAGDLMARTGGARKLRHAGRGGGKSGGYRTIHYFGGDDVPIFLLAVYGKGAKANLTDAEKNELAKILPSLADAYRANVKKVTAQLGQSKKWKNK</sequence>
<comment type="caution">
    <text evidence="1">The sequence shown here is derived from an EMBL/GenBank/DDBJ whole genome shotgun (WGS) entry which is preliminary data.</text>
</comment>
<dbReference type="PIRSF" id="PIRSF039032">
    <property type="entry name" value="HigB-2"/>
    <property type="match status" value="1"/>
</dbReference>
<evidence type="ECO:0000313" key="2">
    <source>
        <dbReference type="Proteomes" id="UP000269157"/>
    </source>
</evidence>
<evidence type="ECO:0008006" key="3">
    <source>
        <dbReference type="Google" id="ProtNLM"/>
    </source>
</evidence>
<dbReference type="OrthoDB" id="9812066at2"/>
<evidence type="ECO:0000313" key="1">
    <source>
        <dbReference type="EMBL" id="RLJ36246.1"/>
    </source>
</evidence>
<dbReference type="Proteomes" id="UP000269157">
    <property type="component" value="Unassembled WGS sequence"/>
</dbReference>
<reference evidence="1 2" key="1">
    <citation type="submission" date="2018-10" db="EMBL/GenBank/DDBJ databases">
        <title>Genomic Encyclopedia of Archaeal and Bacterial Type Strains, Phase II (KMG-II): from individual species to whole genera.</title>
        <authorList>
            <person name="Goeker M."/>
        </authorList>
    </citation>
    <scope>NUCLEOTIDE SEQUENCE [LARGE SCALE GENOMIC DNA]</scope>
    <source>
        <strain evidence="1 2">DSM 29466</strain>
    </source>
</reference>
<keyword evidence="2" id="KW-1185">Reference proteome</keyword>
<dbReference type="InterPro" id="IPR009387">
    <property type="entry name" value="HigB-2"/>
</dbReference>
<gene>
    <name evidence="1" type="ORF">BCF46_3828</name>
</gene>
<dbReference type="RefSeq" id="WP_121028175.1">
    <property type="nucleotide sequence ID" value="NZ_RCCE01000009.1"/>
</dbReference>
<protein>
    <recommendedName>
        <fullName evidence="3">RelE toxin of RelEB toxin-antitoxin system</fullName>
    </recommendedName>
</protein>